<proteinExistence type="predicted"/>
<evidence type="ECO:0000313" key="1">
    <source>
        <dbReference type="EMBL" id="HIW11087.1"/>
    </source>
</evidence>
<dbReference type="AlphaFoldDB" id="A0A9D1TYG9"/>
<reference evidence="1" key="1">
    <citation type="journal article" date="2021" name="PeerJ">
        <title>Extensive microbial diversity within the chicken gut microbiome revealed by metagenomics and culture.</title>
        <authorList>
            <person name="Gilroy R."/>
            <person name="Ravi A."/>
            <person name="Getino M."/>
            <person name="Pursley I."/>
            <person name="Horton D.L."/>
            <person name="Alikhan N.F."/>
            <person name="Baker D."/>
            <person name="Gharbi K."/>
            <person name="Hall N."/>
            <person name="Watson M."/>
            <person name="Adriaenssens E.M."/>
            <person name="Foster-Nyarko E."/>
            <person name="Jarju S."/>
            <person name="Secka A."/>
            <person name="Antonio M."/>
            <person name="Oren A."/>
            <person name="Chaudhuri R.R."/>
            <person name="La Ragione R."/>
            <person name="Hildebrand F."/>
            <person name="Pallen M.J."/>
        </authorList>
    </citation>
    <scope>NUCLEOTIDE SEQUENCE</scope>
    <source>
        <strain evidence="1">ChiBcec15-1070</strain>
    </source>
</reference>
<accession>A0A9D1TYG9</accession>
<organism evidence="1 2">
    <name type="scientific">Candidatus Rikenella faecigallinarum</name>
    <dbReference type="NCBI Taxonomy" id="2838745"/>
    <lineage>
        <taxon>Bacteria</taxon>
        <taxon>Pseudomonadati</taxon>
        <taxon>Bacteroidota</taxon>
        <taxon>Bacteroidia</taxon>
        <taxon>Bacteroidales</taxon>
        <taxon>Rikenellaceae</taxon>
        <taxon>Rikenella</taxon>
    </lineage>
</organism>
<name>A0A9D1TYG9_9BACT</name>
<protein>
    <submittedName>
        <fullName evidence="1">Uncharacterized protein</fullName>
    </submittedName>
</protein>
<sequence length="218" mass="24794">MKKFLLQVLLLAVIVALAWWIYSLFNTPLEFERIRKEREAKVVERLKDIRTAQRAFRNKYLKFTPNFDSLIAFVKYDSLTFEHAIGSADDSLAVAQGRVSVEKFNVAVKDTLEFISPEVLEDFNNLRYIPGSDMQTKFNPGGQLLEFAMDTASIETESKVVVPVFEAFAQYPTFLGDLDEQELINFRDYQINTLSRADGLKVGSLTATTNEAGNWDGE</sequence>
<gene>
    <name evidence="1" type="ORF">H9888_06265</name>
</gene>
<reference evidence="1" key="2">
    <citation type="submission" date="2021-04" db="EMBL/GenBank/DDBJ databases">
        <authorList>
            <person name="Gilroy R."/>
        </authorList>
    </citation>
    <scope>NUCLEOTIDE SEQUENCE</scope>
    <source>
        <strain evidence="1">ChiBcec15-1070</strain>
    </source>
</reference>
<dbReference type="Proteomes" id="UP000823926">
    <property type="component" value="Unassembled WGS sequence"/>
</dbReference>
<dbReference type="EMBL" id="DXHL01000030">
    <property type="protein sequence ID" value="HIW11087.1"/>
    <property type="molecule type" value="Genomic_DNA"/>
</dbReference>
<evidence type="ECO:0000313" key="2">
    <source>
        <dbReference type="Proteomes" id="UP000823926"/>
    </source>
</evidence>
<comment type="caution">
    <text evidence="1">The sequence shown here is derived from an EMBL/GenBank/DDBJ whole genome shotgun (WGS) entry which is preliminary data.</text>
</comment>